<gene>
    <name evidence="2" type="ORF">E2980_08110</name>
</gene>
<name>A0A4Y8M2A0_9BACL</name>
<evidence type="ECO:0000313" key="2">
    <source>
        <dbReference type="EMBL" id="TFE28169.1"/>
    </source>
</evidence>
<dbReference type="AlphaFoldDB" id="A0A4Y8M2A0"/>
<evidence type="ECO:0000313" key="3">
    <source>
        <dbReference type="Proteomes" id="UP000297900"/>
    </source>
</evidence>
<reference evidence="2 3" key="1">
    <citation type="submission" date="2019-03" db="EMBL/GenBank/DDBJ databases">
        <title>Cohnella endophytica sp. nov., a novel endophytic bacterium isolated from bark of Sonneratia apetala.</title>
        <authorList>
            <person name="Tuo L."/>
        </authorList>
    </citation>
    <scope>NUCLEOTIDE SEQUENCE [LARGE SCALE GENOMIC DNA]</scope>
    <source>
        <strain evidence="2 3">CCTCC AB 208254</strain>
    </source>
</reference>
<accession>A0A4Y8M2A0</accession>
<feature type="compositionally biased region" description="Low complexity" evidence="1">
    <location>
        <begin position="66"/>
        <end position="78"/>
    </location>
</feature>
<dbReference type="Proteomes" id="UP000297900">
    <property type="component" value="Unassembled WGS sequence"/>
</dbReference>
<dbReference type="OrthoDB" id="2666791at2"/>
<protein>
    <submittedName>
        <fullName evidence="2">Uncharacterized protein</fullName>
    </submittedName>
</protein>
<feature type="compositionally biased region" description="Basic and acidic residues" evidence="1">
    <location>
        <begin position="79"/>
        <end position="91"/>
    </location>
</feature>
<dbReference type="RefSeq" id="WP_135151677.1">
    <property type="nucleotide sequence ID" value="NZ_SOMN01000007.1"/>
</dbReference>
<feature type="region of interest" description="Disordered" evidence="1">
    <location>
        <begin position="50"/>
        <end position="108"/>
    </location>
</feature>
<organism evidence="2 3">
    <name type="scientific">Cohnella luojiensis</name>
    <dbReference type="NCBI Taxonomy" id="652876"/>
    <lineage>
        <taxon>Bacteria</taxon>
        <taxon>Bacillati</taxon>
        <taxon>Bacillota</taxon>
        <taxon>Bacilli</taxon>
        <taxon>Bacillales</taxon>
        <taxon>Paenibacillaceae</taxon>
        <taxon>Cohnella</taxon>
    </lineage>
</organism>
<proteinExistence type="predicted"/>
<dbReference type="EMBL" id="SOMN01000007">
    <property type="protein sequence ID" value="TFE28169.1"/>
    <property type="molecule type" value="Genomic_DNA"/>
</dbReference>
<evidence type="ECO:0000256" key="1">
    <source>
        <dbReference type="SAM" id="MobiDB-lite"/>
    </source>
</evidence>
<comment type="caution">
    <text evidence="2">The sequence shown here is derived from an EMBL/GenBank/DDBJ whole genome shotgun (WGS) entry which is preliminary data.</text>
</comment>
<keyword evidence="3" id="KW-1185">Reference proteome</keyword>
<sequence length="196" mass="21256">MRDRRLKRIIMWCVCIALAIGICGVISADYAVNGVMESFAEGMETDIPEAAVKEEPRTPVVNEGQPSTPSSAESAAANPEKDVTGAEKPTEEPTGQPIGKRTGDVTGEKVNNVRESLTVSDKATVVSVVLKNLSLTDLKKMRSIAQGGLTVEEKREAKRMMLSKLSPEEYNKLSALAKKYGISRGKTYDEAKQENP</sequence>